<dbReference type="GeneID" id="101854413"/>
<name>A0ABM0JQ84_APLCA</name>
<accession>A0ABM0JQ84</accession>
<sequence>MNKTGISVHYYNEGLFERIKESFMNFVEPSSFKLYISKYSKDVLNKFDEGEIDAEIKCRGVYNGAVMLLNKLTKYRGWFECAMNVLRDPDMKLANAAEEMETIKMNYDAELERSGLFLNSTGVQTPSPPVQYPTGEVGSDFSLLSANSSSASFENDADPDVLQGDCPVVPPYGNKEEFNNVTFTLKAPPTDDVPAAEKADGDENQSPRSEPPKRSKKLASDGPKRMSKTQDSAQPESSGDQKRQADPLTEGEARGQGQGNLNVTGDLPAKEVSEVQEKHILSSEAENLEGAVGGADPETADHEYMDITYSTEDLYTDTEPPAKLNKPPVEHAPPVPFHLSKLPAHLTKKVSEDEIEKKLKEVVARDLQRLRIDQHHGSAFDFTLEETEAALRNVRGWHKQIQEKDIWLRLSPFRQESGRYILWFWPRRKRPALCITHNGKVKTYTFHKTPEKGSSSKLVSYYMYKSQHKSKSLKDLVEYHLENGFVDENDKTLEDKTVRLSSPVL</sequence>
<dbReference type="Gene3D" id="1.10.533.10">
    <property type="entry name" value="Death Domain, Fas"/>
    <property type="match status" value="1"/>
</dbReference>
<organism evidence="2 3">
    <name type="scientific">Aplysia californica</name>
    <name type="common">California sea hare</name>
    <dbReference type="NCBI Taxonomy" id="6500"/>
    <lineage>
        <taxon>Eukaryota</taxon>
        <taxon>Metazoa</taxon>
        <taxon>Spiralia</taxon>
        <taxon>Lophotrochozoa</taxon>
        <taxon>Mollusca</taxon>
        <taxon>Gastropoda</taxon>
        <taxon>Heterobranchia</taxon>
        <taxon>Euthyneura</taxon>
        <taxon>Tectipleura</taxon>
        <taxon>Aplysiida</taxon>
        <taxon>Aplysioidea</taxon>
        <taxon>Aplysiidae</taxon>
        <taxon>Aplysia</taxon>
    </lineage>
</organism>
<reference evidence="3" key="1">
    <citation type="submission" date="2025-08" db="UniProtKB">
        <authorList>
            <consortium name="RefSeq"/>
        </authorList>
    </citation>
    <scope>IDENTIFICATION</scope>
</reference>
<feature type="region of interest" description="Disordered" evidence="1">
    <location>
        <begin position="185"/>
        <end position="266"/>
    </location>
</feature>
<evidence type="ECO:0000313" key="2">
    <source>
        <dbReference type="Proteomes" id="UP000694888"/>
    </source>
</evidence>
<keyword evidence="2" id="KW-1185">Reference proteome</keyword>
<dbReference type="Proteomes" id="UP000694888">
    <property type="component" value="Unplaced"/>
</dbReference>
<protein>
    <submittedName>
        <fullName evidence="3">Uncharacterized protein LOC101854413</fullName>
    </submittedName>
</protein>
<dbReference type="InterPro" id="IPR036860">
    <property type="entry name" value="SH2_dom_sf"/>
</dbReference>
<gene>
    <name evidence="3" type="primary">LOC101854413</name>
</gene>
<dbReference type="InterPro" id="IPR011029">
    <property type="entry name" value="DEATH-like_dom_sf"/>
</dbReference>
<evidence type="ECO:0000256" key="1">
    <source>
        <dbReference type="SAM" id="MobiDB-lite"/>
    </source>
</evidence>
<dbReference type="RefSeq" id="XP_005098991.1">
    <property type="nucleotide sequence ID" value="XM_005098934.3"/>
</dbReference>
<proteinExistence type="predicted"/>
<feature type="region of interest" description="Disordered" evidence="1">
    <location>
        <begin position="149"/>
        <end position="173"/>
    </location>
</feature>
<feature type="compositionally biased region" description="Polar residues" evidence="1">
    <location>
        <begin position="229"/>
        <end position="238"/>
    </location>
</feature>
<evidence type="ECO:0000313" key="3">
    <source>
        <dbReference type="RefSeq" id="XP_005098991.1"/>
    </source>
</evidence>
<feature type="compositionally biased region" description="Basic and acidic residues" evidence="1">
    <location>
        <begin position="210"/>
        <end position="224"/>
    </location>
</feature>
<dbReference type="SUPFAM" id="SSF55550">
    <property type="entry name" value="SH2 domain"/>
    <property type="match status" value="1"/>
</dbReference>